<keyword evidence="2" id="KW-0687">Ribonucleoprotein</keyword>
<accession>A0A8H6KQN4</accession>
<dbReference type="GO" id="GO:0005763">
    <property type="term" value="C:mitochondrial small ribosomal subunit"/>
    <property type="evidence" value="ECO:0007669"/>
    <property type="project" value="TreeGrafter"/>
</dbReference>
<name>A0A8H6KQN4_9PEZI</name>
<dbReference type="Pfam" id="PF11709">
    <property type="entry name" value="Mit_ribos_Mrp51"/>
    <property type="match status" value="1"/>
</dbReference>
<gene>
    <name evidence="2" type="ORF">CPLU01_04441</name>
</gene>
<sequence length="473" mass="51648">MSARLSPGGALLRSSRMFSVPKPLPPPGGDAANTVRYQSPTMTTPYPTHQSITTPESSRALGDWGFKRSLPVRKTTKSSTPVVRIKQIDSIESVTDYASAADHTISLQKFQELNLPLSQPGPGRSRLAGLTFATKSVFEDDADFTALEPGCDEHKRWKFNGPWLAGLTSGEFNRFVEKKVRNKREEFRAFLKERLAAEKTAEEHQKSLDAGTEMPQQVLARDITDEEVVDYQRRLRADRVTLYSLISEFLDLAPLQPPTSLMNFTESTLKMKTPSLYAENGPPLSHPSAGLSYLRTASVIENHPVYGPQAQQAPILARIISPRTGPASAKLGVGGFVTDTPPGDTAFNQRSVRGTKNTIAGIAAFDPDIKGGAKAFVSPTSAHIDSNGKVQITLAEASDEAQLVTKEMVGKAKIYNDRTEPEQPQAQPLRPLAGRNGAPFHHTRTFRPFRAENPEKPQEQAIGSSGSYGLDLS</sequence>
<dbReference type="PANTHER" id="PTHR28058">
    <property type="entry name" value="37S RIBOSOMAL PROTEIN MRP51, MITOCHONDRIAL"/>
    <property type="match status" value="1"/>
</dbReference>
<protein>
    <submittedName>
        <fullName evidence="2">Mitochondrial ribosomal protein subunit</fullName>
    </submittedName>
</protein>
<feature type="region of interest" description="Disordered" evidence="1">
    <location>
        <begin position="414"/>
        <end position="473"/>
    </location>
</feature>
<proteinExistence type="predicted"/>
<feature type="compositionally biased region" description="Basic and acidic residues" evidence="1">
    <location>
        <begin position="449"/>
        <end position="458"/>
    </location>
</feature>
<organism evidence="2 3">
    <name type="scientific">Colletotrichum plurivorum</name>
    <dbReference type="NCBI Taxonomy" id="2175906"/>
    <lineage>
        <taxon>Eukaryota</taxon>
        <taxon>Fungi</taxon>
        <taxon>Dikarya</taxon>
        <taxon>Ascomycota</taxon>
        <taxon>Pezizomycotina</taxon>
        <taxon>Sordariomycetes</taxon>
        <taxon>Hypocreomycetidae</taxon>
        <taxon>Glomerellales</taxon>
        <taxon>Glomerellaceae</taxon>
        <taxon>Colletotrichum</taxon>
        <taxon>Colletotrichum orchidearum species complex</taxon>
    </lineage>
</organism>
<keyword evidence="2" id="KW-0689">Ribosomal protein</keyword>
<dbReference type="GO" id="GO:0070124">
    <property type="term" value="P:mitochondrial translational initiation"/>
    <property type="evidence" value="ECO:0007669"/>
    <property type="project" value="TreeGrafter"/>
</dbReference>
<dbReference type="PANTHER" id="PTHR28058:SF1">
    <property type="entry name" value="SMALL RIBOSOMAL SUBUNIT PROTEIN BS1M"/>
    <property type="match status" value="1"/>
</dbReference>
<comment type="caution">
    <text evidence="2">The sequence shown here is derived from an EMBL/GenBank/DDBJ whole genome shotgun (WGS) entry which is preliminary data.</text>
</comment>
<keyword evidence="3" id="KW-1185">Reference proteome</keyword>
<evidence type="ECO:0000313" key="2">
    <source>
        <dbReference type="EMBL" id="KAF6835181.1"/>
    </source>
</evidence>
<dbReference type="Proteomes" id="UP000654918">
    <property type="component" value="Unassembled WGS sequence"/>
</dbReference>
<dbReference type="InterPro" id="IPR016712">
    <property type="entry name" value="Rbsml_bS1m-like"/>
</dbReference>
<evidence type="ECO:0000313" key="3">
    <source>
        <dbReference type="Proteomes" id="UP000654918"/>
    </source>
</evidence>
<evidence type="ECO:0000256" key="1">
    <source>
        <dbReference type="SAM" id="MobiDB-lite"/>
    </source>
</evidence>
<dbReference type="EMBL" id="WIGO01000042">
    <property type="protein sequence ID" value="KAF6835181.1"/>
    <property type="molecule type" value="Genomic_DNA"/>
</dbReference>
<dbReference type="AlphaFoldDB" id="A0A8H6KQN4"/>
<reference evidence="2" key="1">
    <citation type="journal article" date="2020" name="Phytopathology">
        <title>Genome Sequence Resources of Colletotrichum truncatum, C. plurivorum, C. musicola, and C. sojae: Four Species Pathogenic to Soybean (Glycine max).</title>
        <authorList>
            <person name="Rogerio F."/>
            <person name="Boufleur T.R."/>
            <person name="Ciampi-Guillardi M."/>
            <person name="Sukno S.A."/>
            <person name="Thon M.R."/>
            <person name="Massola Junior N.S."/>
            <person name="Baroncelli R."/>
        </authorList>
    </citation>
    <scope>NUCLEOTIDE SEQUENCE</scope>
    <source>
        <strain evidence="2">LFN00145</strain>
    </source>
</reference>
<dbReference type="GO" id="GO:0003735">
    <property type="term" value="F:structural constituent of ribosome"/>
    <property type="evidence" value="ECO:0007669"/>
    <property type="project" value="TreeGrafter"/>
</dbReference>